<feature type="region of interest" description="Disordered" evidence="1">
    <location>
        <begin position="324"/>
        <end position="353"/>
    </location>
</feature>
<accession>A0A8K0UMC0</accession>
<dbReference type="AlphaFoldDB" id="A0A8K0UMC0"/>
<gene>
    <name evidence="2" type="ORF">BXZ70DRAFT_945304</name>
</gene>
<reference evidence="2" key="1">
    <citation type="journal article" date="2021" name="New Phytol.">
        <title>Evolutionary innovations through gain and loss of genes in the ectomycorrhizal Boletales.</title>
        <authorList>
            <person name="Wu G."/>
            <person name="Miyauchi S."/>
            <person name="Morin E."/>
            <person name="Kuo A."/>
            <person name="Drula E."/>
            <person name="Varga T."/>
            <person name="Kohler A."/>
            <person name="Feng B."/>
            <person name="Cao Y."/>
            <person name="Lipzen A."/>
            <person name="Daum C."/>
            <person name="Hundley H."/>
            <person name="Pangilinan J."/>
            <person name="Johnson J."/>
            <person name="Barry K."/>
            <person name="LaButti K."/>
            <person name="Ng V."/>
            <person name="Ahrendt S."/>
            <person name="Min B."/>
            <person name="Choi I.G."/>
            <person name="Park H."/>
            <person name="Plett J.M."/>
            <person name="Magnuson J."/>
            <person name="Spatafora J.W."/>
            <person name="Nagy L.G."/>
            <person name="Henrissat B."/>
            <person name="Grigoriev I.V."/>
            <person name="Yang Z.L."/>
            <person name="Xu J."/>
            <person name="Martin F.M."/>
        </authorList>
    </citation>
    <scope>NUCLEOTIDE SEQUENCE</scope>
    <source>
        <strain evidence="2">KKN 215</strain>
    </source>
</reference>
<dbReference type="EMBL" id="JAEVFJ010000023">
    <property type="protein sequence ID" value="KAH8096601.1"/>
    <property type="molecule type" value="Genomic_DNA"/>
</dbReference>
<evidence type="ECO:0000256" key="1">
    <source>
        <dbReference type="SAM" id="MobiDB-lite"/>
    </source>
</evidence>
<organism evidence="2 3">
    <name type="scientific">Cristinia sonorae</name>
    <dbReference type="NCBI Taxonomy" id="1940300"/>
    <lineage>
        <taxon>Eukaryota</taxon>
        <taxon>Fungi</taxon>
        <taxon>Dikarya</taxon>
        <taxon>Basidiomycota</taxon>
        <taxon>Agaricomycotina</taxon>
        <taxon>Agaricomycetes</taxon>
        <taxon>Agaricomycetidae</taxon>
        <taxon>Agaricales</taxon>
        <taxon>Pleurotineae</taxon>
        <taxon>Stephanosporaceae</taxon>
        <taxon>Cristinia</taxon>
    </lineage>
</organism>
<evidence type="ECO:0000313" key="2">
    <source>
        <dbReference type="EMBL" id="KAH8096601.1"/>
    </source>
</evidence>
<feature type="compositionally biased region" description="Basic and acidic residues" evidence="1">
    <location>
        <begin position="92"/>
        <end position="105"/>
    </location>
</feature>
<feature type="region of interest" description="Disordered" evidence="1">
    <location>
        <begin position="193"/>
        <end position="292"/>
    </location>
</feature>
<feature type="compositionally biased region" description="Acidic residues" evidence="1">
    <location>
        <begin position="223"/>
        <end position="234"/>
    </location>
</feature>
<protein>
    <submittedName>
        <fullName evidence="2">Uncharacterized protein</fullName>
    </submittedName>
</protein>
<name>A0A8K0UMC0_9AGAR</name>
<feature type="region of interest" description="Disordered" evidence="1">
    <location>
        <begin position="92"/>
        <end position="113"/>
    </location>
</feature>
<feature type="compositionally biased region" description="Acidic residues" evidence="1">
    <location>
        <begin position="275"/>
        <end position="284"/>
    </location>
</feature>
<proteinExistence type="predicted"/>
<comment type="caution">
    <text evidence="2">The sequence shown here is derived from an EMBL/GenBank/DDBJ whole genome shotgun (WGS) entry which is preliminary data.</text>
</comment>
<keyword evidence="3" id="KW-1185">Reference proteome</keyword>
<evidence type="ECO:0000313" key="3">
    <source>
        <dbReference type="Proteomes" id="UP000813824"/>
    </source>
</evidence>
<sequence length="353" mass="39330">MAKRLTTVHDLTALRVHADGSRVSASGKRKRDRNLLQDQRGNIIATDAAGFLGVKRRHTVDGEEDEEEVGEVFDLTGVDELMRDVEPTAMMDKGKGKAVDAEGSKSRLRPKSWRKQKREQFLADLSFLDSQPADSFHASRATSVVREVDLTNDASVTGLASVKALPSPSSELLKCIHHMASKYYHEMGQLEDVTREARRERRRRRRLKLSASQPTGKKRGDSADDSSEDDEGPADDISVPPTEVDVDEEARAKSQGTNTVNEEEPDDGGDKSSQDSDESDCEPVDEWKAKYADQDMYKMFDGSALMAIGMLLQEYVADLVNVQQRPHEEDAKPAARRRRRSTDAPVPARRGHQ</sequence>
<dbReference type="Proteomes" id="UP000813824">
    <property type="component" value="Unassembled WGS sequence"/>
</dbReference>
<dbReference type="OrthoDB" id="2565191at2759"/>